<dbReference type="EMBL" id="NCBC01000238">
    <property type="protein sequence ID" value="OYV80850.1"/>
    <property type="molecule type" value="Genomic_DNA"/>
</dbReference>
<dbReference type="InterPro" id="IPR036188">
    <property type="entry name" value="FAD/NAD-bd_sf"/>
</dbReference>
<dbReference type="PANTHER" id="PTHR13847:SF289">
    <property type="entry name" value="GLYCINE OXIDASE"/>
    <property type="match status" value="1"/>
</dbReference>
<name>A0A257T806_9PROT</name>
<dbReference type="GO" id="GO:0005737">
    <property type="term" value="C:cytoplasm"/>
    <property type="evidence" value="ECO:0007669"/>
    <property type="project" value="TreeGrafter"/>
</dbReference>
<dbReference type="SUPFAM" id="SSF51905">
    <property type="entry name" value="FAD/NAD(P)-binding domain"/>
    <property type="match status" value="1"/>
</dbReference>
<accession>A0A257T806</accession>
<dbReference type="Pfam" id="PF01266">
    <property type="entry name" value="DAO"/>
    <property type="match status" value="1"/>
</dbReference>
<protein>
    <submittedName>
        <fullName evidence="3">Oxidoreductase</fullName>
    </submittedName>
</protein>
<gene>
    <name evidence="3" type="ORF">B7Z70_07455</name>
</gene>
<evidence type="ECO:0000313" key="4">
    <source>
        <dbReference type="Proteomes" id="UP000216779"/>
    </source>
</evidence>
<comment type="caution">
    <text evidence="3">The sequence shown here is derived from an EMBL/GenBank/DDBJ whole genome shotgun (WGS) entry which is preliminary data.</text>
</comment>
<dbReference type="SUPFAM" id="SSF54373">
    <property type="entry name" value="FAD-linked reductases, C-terminal domain"/>
    <property type="match status" value="1"/>
</dbReference>
<sequence>MLAETPVQTDVLLIGGGAIGLVSAIKLAEAGLRVTVLDQGHIGQEASWAGGGILSPLYPWHYPPALLRLALYSMQRYFSLTSTLLEQTGIDPEWIPSGLLILEGEHEKIPNDVPAWGAAWGLDWRPGLAGETQTLWCPEVAQVRNPRLLAAMAARCRQLGIVLYENTAVTGFRKQGERLQGIETITGFIPAERAIVTAGAWSGKILGEIGIHLDIIPVRGQMLLLQGKPGALNTMLMRDNHYLIPRRDGLILAGSTSEFAGFDKSTTDEARNELVDFATQVYPDLESLPILKQWSGLRPGSQDSIPYIGPVPGWEGLFVAAGHFRYGLTNAPATADILASLLMKTPPPLDINPYAVLTPRPAH</sequence>
<proteinExistence type="predicted"/>
<organism evidence="3 4">
    <name type="scientific">Acidithiobacillus ferrivorans</name>
    <dbReference type="NCBI Taxonomy" id="160808"/>
    <lineage>
        <taxon>Bacteria</taxon>
        <taxon>Pseudomonadati</taxon>
        <taxon>Pseudomonadota</taxon>
        <taxon>Acidithiobacillia</taxon>
        <taxon>Acidithiobacillales</taxon>
        <taxon>Acidithiobacillaceae</taxon>
        <taxon>Acidithiobacillus</taxon>
    </lineage>
</organism>
<dbReference type="AlphaFoldDB" id="A0A257T806"/>
<evidence type="ECO:0000256" key="1">
    <source>
        <dbReference type="ARBA" id="ARBA00023002"/>
    </source>
</evidence>
<dbReference type="Proteomes" id="UP000216779">
    <property type="component" value="Unassembled WGS sequence"/>
</dbReference>
<reference evidence="3 4" key="1">
    <citation type="submission" date="2017-03" db="EMBL/GenBank/DDBJ databases">
        <title>Lifting the veil on microbial sulfur biogeochemistry in mining wastewaters.</title>
        <authorList>
            <person name="Kantor R.S."/>
            <person name="Colenbrander Nelson T."/>
            <person name="Marshall S."/>
            <person name="Bennett D."/>
            <person name="Apte S."/>
            <person name="Camacho D."/>
            <person name="Thomas B.C."/>
            <person name="Warren L.A."/>
            <person name="Banfield J.F."/>
        </authorList>
    </citation>
    <scope>NUCLEOTIDE SEQUENCE [LARGE SCALE GENOMIC DNA]</scope>
    <source>
        <strain evidence="3">21-59-9</strain>
    </source>
</reference>
<dbReference type="GO" id="GO:0016491">
    <property type="term" value="F:oxidoreductase activity"/>
    <property type="evidence" value="ECO:0007669"/>
    <property type="project" value="UniProtKB-KW"/>
</dbReference>
<evidence type="ECO:0000313" key="3">
    <source>
        <dbReference type="EMBL" id="OYV80850.1"/>
    </source>
</evidence>
<dbReference type="InterPro" id="IPR006076">
    <property type="entry name" value="FAD-dep_OxRdtase"/>
</dbReference>
<evidence type="ECO:0000259" key="2">
    <source>
        <dbReference type="Pfam" id="PF01266"/>
    </source>
</evidence>
<dbReference type="PANTHER" id="PTHR13847">
    <property type="entry name" value="SARCOSINE DEHYDROGENASE-RELATED"/>
    <property type="match status" value="1"/>
</dbReference>
<dbReference type="Gene3D" id="3.50.50.60">
    <property type="entry name" value="FAD/NAD(P)-binding domain"/>
    <property type="match status" value="1"/>
</dbReference>
<feature type="domain" description="FAD dependent oxidoreductase" evidence="2">
    <location>
        <begin position="10"/>
        <end position="341"/>
    </location>
</feature>
<dbReference type="Gene3D" id="3.30.9.10">
    <property type="entry name" value="D-Amino Acid Oxidase, subunit A, domain 2"/>
    <property type="match status" value="1"/>
</dbReference>
<keyword evidence="1" id="KW-0560">Oxidoreductase</keyword>